<evidence type="ECO:0000313" key="2">
    <source>
        <dbReference type="Proteomes" id="UP000838686"/>
    </source>
</evidence>
<dbReference type="EMBL" id="CAKMMF010000019">
    <property type="protein sequence ID" value="CAH1211528.1"/>
    <property type="molecule type" value="Genomic_DNA"/>
</dbReference>
<comment type="caution">
    <text evidence="1">The sequence shown here is derived from an EMBL/GenBank/DDBJ whole genome shotgun (WGS) entry which is preliminary data.</text>
</comment>
<dbReference type="Proteomes" id="UP000838686">
    <property type="component" value="Unassembled WGS sequence"/>
</dbReference>
<sequence>MLPLAVNDPLGQTNLSIPRSLVKVAFNSRFEAARTLVDHLWNAANIFEIETIAFDPIHAYIADHEHAKVAFALCFRTHQPCKHLDFFAI</sequence>
<reference evidence="1" key="1">
    <citation type="submission" date="2022-01" db="EMBL/GenBank/DDBJ databases">
        <authorList>
            <person name="Criscuolo A."/>
        </authorList>
    </citation>
    <scope>NUCLEOTIDE SEQUENCE</scope>
    <source>
        <strain evidence="1">CIP111893</strain>
    </source>
</reference>
<gene>
    <name evidence="1" type="ORF">PAECIP111893_03421</name>
</gene>
<proteinExistence type="predicted"/>
<protein>
    <submittedName>
        <fullName evidence="1">Uncharacterized protein</fullName>
    </submittedName>
</protein>
<name>A0ABN8GKN3_9BACL</name>
<organism evidence="1 2">
    <name type="scientific">Paenibacillus plantiphilus</name>
    <dbReference type="NCBI Taxonomy" id="2905650"/>
    <lineage>
        <taxon>Bacteria</taxon>
        <taxon>Bacillati</taxon>
        <taxon>Bacillota</taxon>
        <taxon>Bacilli</taxon>
        <taxon>Bacillales</taxon>
        <taxon>Paenibacillaceae</taxon>
        <taxon>Paenibacillus</taxon>
    </lineage>
</organism>
<keyword evidence="2" id="KW-1185">Reference proteome</keyword>
<accession>A0ABN8GKN3</accession>
<evidence type="ECO:0000313" key="1">
    <source>
        <dbReference type="EMBL" id="CAH1211528.1"/>
    </source>
</evidence>